<protein>
    <recommendedName>
        <fullName evidence="4">Zinc finger protein</fullName>
    </recommendedName>
</protein>
<dbReference type="EMBL" id="CALNXK010000112">
    <property type="protein sequence ID" value="CAH3158773.1"/>
    <property type="molecule type" value="Genomic_DNA"/>
</dbReference>
<evidence type="ECO:0000256" key="1">
    <source>
        <dbReference type="SAM" id="MobiDB-lite"/>
    </source>
</evidence>
<gene>
    <name evidence="2" type="ORF">PLOB_00003419</name>
</gene>
<organism evidence="2 3">
    <name type="scientific">Porites lobata</name>
    <dbReference type="NCBI Taxonomy" id="104759"/>
    <lineage>
        <taxon>Eukaryota</taxon>
        <taxon>Metazoa</taxon>
        <taxon>Cnidaria</taxon>
        <taxon>Anthozoa</taxon>
        <taxon>Hexacorallia</taxon>
        <taxon>Scleractinia</taxon>
        <taxon>Fungiina</taxon>
        <taxon>Poritidae</taxon>
        <taxon>Porites</taxon>
    </lineage>
</organism>
<evidence type="ECO:0000313" key="3">
    <source>
        <dbReference type="Proteomes" id="UP001159405"/>
    </source>
</evidence>
<feature type="compositionally biased region" description="Polar residues" evidence="1">
    <location>
        <begin position="68"/>
        <end position="86"/>
    </location>
</feature>
<name>A0ABN8QAN4_9CNID</name>
<sequence length="99" mass="11052">MNSKGFNECETKTCETKFKNLIRSYMTCPDHNKKSGNHPMRKCANFDEMHDIFHDDDTMRPVALFSSKKGNSSAVDVDSCESTSKAGTPDLLSDVNKGK</sequence>
<dbReference type="Proteomes" id="UP001159405">
    <property type="component" value="Unassembled WGS sequence"/>
</dbReference>
<proteinExistence type="predicted"/>
<keyword evidence="3" id="KW-1185">Reference proteome</keyword>
<reference evidence="2 3" key="1">
    <citation type="submission" date="2022-05" db="EMBL/GenBank/DDBJ databases">
        <authorList>
            <consortium name="Genoscope - CEA"/>
            <person name="William W."/>
        </authorList>
    </citation>
    <scope>NUCLEOTIDE SEQUENCE [LARGE SCALE GENOMIC DNA]</scope>
</reference>
<evidence type="ECO:0000313" key="2">
    <source>
        <dbReference type="EMBL" id="CAH3158773.1"/>
    </source>
</evidence>
<evidence type="ECO:0008006" key="4">
    <source>
        <dbReference type="Google" id="ProtNLM"/>
    </source>
</evidence>
<comment type="caution">
    <text evidence="2">The sequence shown here is derived from an EMBL/GenBank/DDBJ whole genome shotgun (WGS) entry which is preliminary data.</text>
</comment>
<accession>A0ABN8QAN4</accession>
<feature type="region of interest" description="Disordered" evidence="1">
    <location>
        <begin position="67"/>
        <end position="99"/>
    </location>
</feature>